<feature type="domain" description="S1 motif" evidence="9">
    <location>
        <begin position="205"/>
        <end position="273"/>
    </location>
</feature>
<protein>
    <recommendedName>
        <fullName evidence="7">Small ribosomal subunit protein bS1</fullName>
    </recommendedName>
    <alternativeName>
        <fullName evidence="8">30S ribosomal protein S1</fullName>
    </alternativeName>
</protein>
<name>A0A844G2K0_9BACT</name>
<dbReference type="CDD" id="cd05687">
    <property type="entry name" value="S1_RPS1_repeat_ec1_hs1"/>
    <property type="match status" value="1"/>
</dbReference>
<accession>A0A844G2K0</accession>
<feature type="domain" description="S1 motif" evidence="9">
    <location>
        <begin position="118"/>
        <end position="184"/>
    </location>
</feature>
<evidence type="ECO:0000256" key="2">
    <source>
        <dbReference type="ARBA" id="ARBA00022737"/>
    </source>
</evidence>
<dbReference type="PROSITE" id="PS50126">
    <property type="entry name" value="S1"/>
    <property type="match status" value="6"/>
</dbReference>
<keyword evidence="4 10" id="KW-0689">Ribosomal protein</keyword>
<evidence type="ECO:0000256" key="3">
    <source>
        <dbReference type="ARBA" id="ARBA00022884"/>
    </source>
</evidence>
<dbReference type="CDD" id="cd04465">
    <property type="entry name" value="S1_RPS1_repeat_ec2_hs2"/>
    <property type="match status" value="1"/>
</dbReference>
<dbReference type="SMART" id="SM00316">
    <property type="entry name" value="S1"/>
    <property type="match status" value="6"/>
</dbReference>
<dbReference type="CDD" id="cd05688">
    <property type="entry name" value="S1_RPS1_repeat_ec3"/>
    <property type="match status" value="1"/>
</dbReference>
<dbReference type="Gene3D" id="2.40.50.140">
    <property type="entry name" value="Nucleic acid-binding proteins"/>
    <property type="match status" value="6"/>
</dbReference>
<dbReference type="PRINTS" id="PR00681">
    <property type="entry name" value="RIBOSOMALS1"/>
</dbReference>
<comment type="function">
    <text evidence="6">Binds mRNA; thus facilitating recognition of the initiation point. It is needed to translate mRNA with a short Shine-Dalgarno (SD) purine-rich sequence.</text>
</comment>
<evidence type="ECO:0000256" key="8">
    <source>
        <dbReference type="ARBA" id="ARBA00035517"/>
    </source>
</evidence>
<feature type="domain" description="S1 motif" evidence="9">
    <location>
        <begin position="377"/>
        <end position="447"/>
    </location>
</feature>
<dbReference type="InterPro" id="IPR050437">
    <property type="entry name" value="Ribos_protein_bS1-like"/>
</dbReference>
<dbReference type="InterPro" id="IPR000110">
    <property type="entry name" value="Ribosomal_bS1"/>
</dbReference>
<feature type="domain" description="S1 motif" evidence="9">
    <location>
        <begin position="464"/>
        <end position="533"/>
    </location>
</feature>
<dbReference type="FunFam" id="2.40.50.140:FF:000011">
    <property type="entry name" value="30S ribosomal protein S1"/>
    <property type="match status" value="2"/>
</dbReference>
<evidence type="ECO:0000256" key="6">
    <source>
        <dbReference type="ARBA" id="ARBA00025604"/>
    </source>
</evidence>
<keyword evidence="11" id="KW-1185">Reference proteome</keyword>
<keyword evidence="2" id="KW-0677">Repeat</keyword>
<keyword evidence="5" id="KW-0687">Ribonucleoprotein</keyword>
<dbReference type="GO" id="GO:0006412">
    <property type="term" value="P:translation"/>
    <property type="evidence" value="ECO:0007669"/>
    <property type="project" value="InterPro"/>
</dbReference>
<keyword evidence="3" id="KW-0694">RNA-binding</keyword>
<dbReference type="InterPro" id="IPR035104">
    <property type="entry name" value="Ribosomal_protein_S1-like"/>
</dbReference>
<evidence type="ECO:0000313" key="11">
    <source>
        <dbReference type="Proteomes" id="UP000435649"/>
    </source>
</evidence>
<dbReference type="FunFam" id="2.40.50.140:FF:000103">
    <property type="entry name" value="protein RRP5 homolog"/>
    <property type="match status" value="1"/>
</dbReference>
<evidence type="ECO:0000256" key="7">
    <source>
        <dbReference type="ARBA" id="ARBA00035293"/>
    </source>
</evidence>
<evidence type="ECO:0000313" key="10">
    <source>
        <dbReference type="EMBL" id="MST97184.1"/>
    </source>
</evidence>
<evidence type="ECO:0000256" key="5">
    <source>
        <dbReference type="ARBA" id="ARBA00023274"/>
    </source>
</evidence>
<dbReference type="GO" id="GO:0022627">
    <property type="term" value="C:cytosolic small ribosomal subunit"/>
    <property type="evidence" value="ECO:0007669"/>
    <property type="project" value="TreeGrafter"/>
</dbReference>
<comment type="caution">
    <text evidence="10">The sequence shown here is derived from an EMBL/GenBank/DDBJ whole genome shotgun (WGS) entry which is preliminary data.</text>
</comment>
<dbReference type="NCBIfam" id="NF004952">
    <property type="entry name" value="PRK06299.1-2"/>
    <property type="match status" value="1"/>
</dbReference>
<proteinExistence type="inferred from homology"/>
<gene>
    <name evidence="10" type="ORF">FYJ85_09020</name>
</gene>
<dbReference type="SUPFAM" id="SSF50249">
    <property type="entry name" value="Nucleic acid-binding proteins"/>
    <property type="match status" value="6"/>
</dbReference>
<organism evidence="10 11">
    <name type="scientific">Victivallis lenta</name>
    <dbReference type="NCBI Taxonomy" id="2606640"/>
    <lineage>
        <taxon>Bacteria</taxon>
        <taxon>Pseudomonadati</taxon>
        <taxon>Lentisphaerota</taxon>
        <taxon>Lentisphaeria</taxon>
        <taxon>Victivallales</taxon>
        <taxon>Victivallaceae</taxon>
        <taxon>Victivallis</taxon>
    </lineage>
</organism>
<comment type="similarity">
    <text evidence="1">Belongs to the bacterial ribosomal protein bS1 family.</text>
</comment>
<dbReference type="PANTHER" id="PTHR10724:SF7">
    <property type="entry name" value="SMALL RIBOSOMAL SUBUNIT PROTEIN BS1C"/>
    <property type="match status" value="1"/>
</dbReference>
<dbReference type="PANTHER" id="PTHR10724">
    <property type="entry name" value="30S RIBOSOMAL PROTEIN S1"/>
    <property type="match status" value="1"/>
</dbReference>
<evidence type="ECO:0000256" key="1">
    <source>
        <dbReference type="ARBA" id="ARBA00006767"/>
    </source>
</evidence>
<dbReference type="Pfam" id="PF00575">
    <property type="entry name" value="S1"/>
    <property type="match status" value="6"/>
</dbReference>
<evidence type="ECO:0000256" key="4">
    <source>
        <dbReference type="ARBA" id="ARBA00022980"/>
    </source>
</evidence>
<dbReference type="NCBIfam" id="TIGR00717">
    <property type="entry name" value="rpsA"/>
    <property type="match status" value="1"/>
</dbReference>
<dbReference type="Proteomes" id="UP000435649">
    <property type="component" value="Unassembled WGS sequence"/>
</dbReference>
<dbReference type="GO" id="GO:0003735">
    <property type="term" value="F:structural constituent of ribosome"/>
    <property type="evidence" value="ECO:0007669"/>
    <property type="project" value="InterPro"/>
</dbReference>
<feature type="domain" description="S1 motif" evidence="9">
    <location>
        <begin position="290"/>
        <end position="360"/>
    </location>
</feature>
<feature type="domain" description="S1 motif" evidence="9">
    <location>
        <begin position="37"/>
        <end position="100"/>
    </location>
</feature>
<dbReference type="GO" id="GO:0003729">
    <property type="term" value="F:mRNA binding"/>
    <property type="evidence" value="ECO:0007669"/>
    <property type="project" value="TreeGrafter"/>
</dbReference>
<evidence type="ECO:0000259" key="9">
    <source>
        <dbReference type="PROSITE" id="PS50126"/>
    </source>
</evidence>
<dbReference type="AlphaFoldDB" id="A0A844G2K0"/>
<sequence length="579" mass="64383">MAEENKFADSFLDFSNIPGSMEELLASAESTNAFNKGKIVEGTVVAKRPDGALVDIGYKAEGFVPASEFLKFDEVAIGDKIDVYLEEIENRNNMPELSLEKANSIKAWNRITTEYGEGYVVKGFMRHRVKGGIMVDVEGFPAFLPGSQLDVGPVHNMDDYIGKEFDVKIIKINQDRRNIVVSRRELLEESLRESRSKLLSEMKVDDLRKGMVKNITDFGAFIDLGGVDGLLHITDISWGRISHPSEVLSVGQELEVVIIGIDKEKERVSLGLKQKTRNPWDDVVAKYPKGSKINGKVVNIMPYGAFVEIETGVEGLIHVSEMSWTKRVSKASDVLNIGDEVEAVVLDIDRDSRKISLGLRQKERNPWEVLAEKYPVGRRIKGKVRNMTSYGAFVEIENDIDGMIHVSDMSWTRKINNPNEVLKPGMEVEAVILDINPEQQRISLGLKQAESDPWASINDLYKVGDVVKGKVTKIAAFGAFVELSNKIDGLIHISQLSRDHVEKVKDVLNVGDEVEARVIKVDTDERRIGLSIKAVGENFSDEDLKAAEEEYTAALKPGEAMVDMGEVFSSESLAGLKLD</sequence>
<reference evidence="10 11" key="1">
    <citation type="submission" date="2019-08" db="EMBL/GenBank/DDBJ databases">
        <title>In-depth cultivation of the pig gut microbiome towards novel bacterial diversity and tailored functional studies.</title>
        <authorList>
            <person name="Wylensek D."/>
            <person name="Hitch T.C.A."/>
            <person name="Clavel T."/>
        </authorList>
    </citation>
    <scope>NUCLEOTIDE SEQUENCE [LARGE SCALE GENOMIC DNA]</scope>
    <source>
        <strain evidence="10 11">BBE-744-WT-12</strain>
    </source>
</reference>
<dbReference type="InterPro" id="IPR012340">
    <property type="entry name" value="NA-bd_OB-fold"/>
</dbReference>
<dbReference type="EMBL" id="VUNS01000008">
    <property type="protein sequence ID" value="MST97184.1"/>
    <property type="molecule type" value="Genomic_DNA"/>
</dbReference>
<dbReference type="InterPro" id="IPR003029">
    <property type="entry name" value="S1_domain"/>
</dbReference>